<dbReference type="Gene3D" id="3.40.630.30">
    <property type="match status" value="1"/>
</dbReference>
<name>A0A939JUM5_9HYPH</name>
<dbReference type="Proteomes" id="UP000664122">
    <property type="component" value="Unassembled WGS sequence"/>
</dbReference>
<evidence type="ECO:0000259" key="1">
    <source>
        <dbReference type="PROSITE" id="PS51186"/>
    </source>
</evidence>
<dbReference type="SUPFAM" id="SSF55729">
    <property type="entry name" value="Acyl-CoA N-acyltransferases (Nat)"/>
    <property type="match status" value="1"/>
</dbReference>
<dbReference type="InterPro" id="IPR000182">
    <property type="entry name" value="GNAT_dom"/>
</dbReference>
<dbReference type="PROSITE" id="PS51186">
    <property type="entry name" value="GNAT"/>
    <property type="match status" value="1"/>
</dbReference>
<feature type="domain" description="N-acetyltransferase" evidence="1">
    <location>
        <begin position="6"/>
        <end position="166"/>
    </location>
</feature>
<keyword evidence="3" id="KW-1185">Reference proteome</keyword>
<dbReference type="Pfam" id="PF00583">
    <property type="entry name" value="Acetyltransf_1"/>
    <property type="match status" value="1"/>
</dbReference>
<dbReference type="GO" id="GO:0016747">
    <property type="term" value="F:acyltransferase activity, transferring groups other than amino-acyl groups"/>
    <property type="evidence" value="ECO:0007669"/>
    <property type="project" value="InterPro"/>
</dbReference>
<reference evidence="2" key="1">
    <citation type="submission" date="2021-03" db="EMBL/GenBank/DDBJ databases">
        <title>Whole genome sequence of Jiella sp. CQZ9-1.</title>
        <authorList>
            <person name="Tuo L."/>
        </authorList>
    </citation>
    <scope>NUCLEOTIDE SEQUENCE</scope>
    <source>
        <strain evidence="2">CQZ9-1</strain>
    </source>
</reference>
<sequence length="167" mass="17713">MTALAMAWRAMRRGDLDAVADLADRIHPDLPEDRAVFAERLPLYPSGCRVLASDAEIAGYALAHPICYPHPPALNTLIGALPPLGDALYIHDVAIAPDMRGGGHAAAAIRALLALGAAFPRCCLISVYGTAPFWRRFGFTDASCDCAPGALAAYGADALWMVRLTPE</sequence>
<dbReference type="AlphaFoldDB" id="A0A939JUM5"/>
<gene>
    <name evidence="2" type="ORF">J1C48_03150</name>
</gene>
<organism evidence="2 3">
    <name type="scientific">Jiella flava</name>
    <dbReference type="NCBI Taxonomy" id="2816857"/>
    <lineage>
        <taxon>Bacteria</taxon>
        <taxon>Pseudomonadati</taxon>
        <taxon>Pseudomonadota</taxon>
        <taxon>Alphaproteobacteria</taxon>
        <taxon>Hyphomicrobiales</taxon>
        <taxon>Aurantimonadaceae</taxon>
        <taxon>Jiella</taxon>
    </lineage>
</organism>
<evidence type="ECO:0000313" key="2">
    <source>
        <dbReference type="EMBL" id="MBO0661564.1"/>
    </source>
</evidence>
<protein>
    <submittedName>
        <fullName evidence="2">GNAT family N-acetyltransferase</fullName>
    </submittedName>
</protein>
<comment type="caution">
    <text evidence="2">The sequence shown here is derived from an EMBL/GenBank/DDBJ whole genome shotgun (WGS) entry which is preliminary data.</text>
</comment>
<dbReference type="EMBL" id="JAFMPP010000002">
    <property type="protein sequence ID" value="MBO0661564.1"/>
    <property type="molecule type" value="Genomic_DNA"/>
</dbReference>
<accession>A0A939JUM5</accession>
<proteinExistence type="predicted"/>
<evidence type="ECO:0000313" key="3">
    <source>
        <dbReference type="Proteomes" id="UP000664122"/>
    </source>
</evidence>
<dbReference type="InterPro" id="IPR016181">
    <property type="entry name" value="Acyl_CoA_acyltransferase"/>
</dbReference>